<protein>
    <submittedName>
        <fullName evidence="4">GNAT family N-acetyltransferase</fullName>
    </submittedName>
</protein>
<dbReference type="PANTHER" id="PTHR43877">
    <property type="entry name" value="AMINOALKYLPHOSPHONATE N-ACETYLTRANSFERASE-RELATED-RELATED"/>
    <property type="match status" value="1"/>
</dbReference>
<dbReference type="Proteomes" id="UP000245216">
    <property type="component" value="Unassembled WGS sequence"/>
</dbReference>
<name>A0A2U2BNS0_ALCFA</name>
<dbReference type="RefSeq" id="WP_109088338.1">
    <property type="nucleotide sequence ID" value="NZ_QEXO01000001.1"/>
</dbReference>
<evidence type="ECO:0000256" key="2">
    <source>
        <dbReference type="ARBA" id="ARBA00023315"/>
    </source>
</evidence>
<dbReference type="PROSITE" id="PS51186">
    <property type="entry name" value="GNAT"/>
    <property type="match status" value="1"/>
</dbReference>
<dbReference type="SUPFAM" id="SSF55729">
    <property type="entry name" value="Acyl-CoA N-acyltransferases (Nat)"/>
    <property type="match status" value="1"/>
</dbReference>
<reference evidence="4 5" key="2">
    <citation type="submission" date="2018-05" db="EMBL/GenBank/DDBJ databases">
        <authorList>
            <person name="Lanie J.A."/>
            <person name="Ng W.-L."/>
            <person name="Kazmierczak K.M."/>
            <person name="Andrzejewski T.M."/>
            <person name="Davidsen T.M."/>
            <person name="Wayne K.J."/>
            <person name="Tettelin H."/>
            <person name="Glass J.I."/>
            <person name="Rusch D."/>
            <person name="Podicherti R."/>
            <person name="Tsui H.-C.T."/>
            <person name="Winkler M.E."/>
        </authorList>
    </citation>
    <scope>NUCLEOTIDE SEQUENCE [LARGE SCALE GENOMIC DNA]</scope>
    <source>
        <strain evidence="4 5">YBY</strain>
    </source>
</reference>
<dbReference type="Gene3D" id="3.40.630.30">
    <property type="match status" value="1"/>
</dbReference>
<dbReference type="PANTHER" id="PTHR43877:SF2">
    <property type="entry name" value="AMINOALKYLPHOSPHONATE N-ACETYLTRANSFERASE-RELATED"/>
    <property type="match status" value="1"/>
</dbReference>
<dbReference type="CDD" id="cd04301">
    <property type="entry name" value="NAT_SF"/>
    <property type="match status" value="1"/>
</dbReference>
<evidence type="ECO:0000256" key="1">
    <source>
        <dbReference type="ARBA" id="ARBA00022679"/>
    </source>
</evidence>
<dbReference type="InterPro" id="IPR000182">
    <property type="entry name" value="GNAT_dom"/>
</dbReference>
<dbReference type="InterPro" id="IPR050832">
    <property type="entry name" value="Bact_Acetyltransf"/>
</dbReference>
<comment type="caution">
    <text evidence="4">The sequence shown here is derived from an EMBL/GenBank/DDBJ whole genome shotgun (WGS) entry which is preliminary data.</text>
</comment>
<feature type="domain" description="N-acetyltransferase" evidence="3">
    <location>
        <begin position="2"/>
        <end position="162"/>
    </location>
</feature>
<proteinExistence type="predicted"/>
<keyword evidence="2" id="KW-0012">Acyltransferase</keyword>
<dbReference type="STRING" id="511.UZ73_02510"/>
<reference evidence="4 5" key="1">
    <citation type="submission" date="2018-05" db="EMBL/GenBank/DDBJ databases">
        <title>Genome Sequence of an Efficient Indole-Degrading Bacterium, Alcaligenes sp.YBY.</title>
        <authorList>
            <person name="Yang B."/>
        </authorList>
    </citation>
    <scope>NUCLEOTIDE SEQUENCE [LARGE SCALE GENOMIC DNA]</scope>
    <source>
        <strain evidence="4 5">YBY</strain>
    </source>
</reference>
<evidence type="ECO:0000313" key="4">
    <source>
        <dbReference type="EMBL" id="PWE15639.1"/>
    </source>
</evidence>
<dbReference type="Pfam" id="PF00583">
    <property type="entry name" value="Acetyltransf_1"/>
    <property type="match status" value="1"/>
</dbReference>
<sequence>MISIRPVQAQEWRTYQALRLSALRDSPDAFGSTYAVESAHPEHFWQERIQAAWASKTDHVLLAEKEGVACGLVWCKLSASEPAVADIYQMWVAPSARGLRAGFGLLDAAVKWAKSRQAACVRLGVTLTNEAAVRLYEHYGFVASGELEPLREGSPLMSQTLVLKLAD</sequence>
<dbReference type="InterPro" id="IPR016181">
    <property type="entry name" value="Acyl_CoA_acyltransferase"/>
</dbReference>
<accession>A0A2U2BNS0</accession>
<evidence type="ECO:0000313" key="5">
    <source>
        <dbReference type="Proteomes" id="UP000245216"/>
    </source>
</evidence>
<dbReference type="AlphaFoldDB" id="A0A2U2BNS0"/>
<evidence type="ECO:0000259" key="3">
    <source>
        <dbReference type="PROSITE" id="PS51186"/>
    </source>
</evidence>
<keyword evidence="1 4" id="KW-0808">Transferase</keyword>
<gene>
    <name evidence="4" type="ORF">DF183_02595</name>
</gene>
<dbReference type="EMBL" id="QEXO01000001">
    <property type="protein sequence ID" value="PWE15639.1"/>
    <property type="molecule type" value="Genomic_DNA"/>
</dbReference>
<organism evidence="4 5">
    <name type="scientific">Alcaligenes faecalis</name>
    <dbReference type="NCBI Taxonomy" id="511"/>
    <lineage>
        <taxon>Bacteria</taxon>
        <taxon>Pseudomonadati</taxon>
        <taxon>Pseudomonadota</taxon>
        <taxon>Betaproteobacteria</taxon>
        <taxon>Burkholderiales</taxon>
        <taxon>Alcaligenaceae</taxon>
        <taxon>Alcaligenes</taxon>
    </lineage>
</organism>
<dbReference type="GO" id="GO:0016747">
    <property type="term" value="F:acyltransferase activity, transferring groups other than amino-acyl groups"/>
    <property type="evidence" value="ECO:0007669"/>
    <property type="project" value="InterPro"/>
</dbReference>